<evidence type="ECO:0000256" key="11">
    <source>
        <dbReference type="ARBA" id="ARBA00022982"/>
    </source>
</evidence>
<gene>
    <name evidence="15" type="primary">EOG090X05NZ</name>
</gene>
<evidence type="ECO:0000313" key="15">
    <source>
        <dbReference type="EMBL" id="SVE92992.1"/>
    </source>
</evidence>
<proteinExistence type="evidence at transcript level"/>
<dbReference type="GO" id="GO:0006120">
    <property type="term" value="P:mitochondrial electron transport, NADH to ubiquinone"/>
    <property type="evidence" value="ECO:0007669"/>
    <property type="project" value="InterPro"/>
</dbReference>
<evidence type="ECO:0000259" key="14">
    <source>
        <dbReference type="Pfam" id="PF01712"/>
    </source>
</evidence>
<keyword evidence="6 13" id="KW-0813">Transport</keyword>
<evidence type="ECO:0000256" key="13">
    <source>
        <dbReference type="PIRNR" id="PIRNR000543"/>
    </source>
</evidence>
<comment type="similarity">
    <text evidence="4 13">Belongs to the complex I NDUFA10 subunit family.</text>
</comment>
<evidence type="ECO:0000256" key="2">
    <source>
        <dbReference type="ARBA" id="ARBA00003195"/>
    </source>
</evidence>
<evidence type="ECO:0000256" key="1">
    <source>
        <dbReference type="ARBA" id="ARBA00001974"/>
    </source>
</evidence>
<dbReference type="PIRSF" id="PIRSF000543">
    <property type="entry name" value="NADH_UQ_42KD"/>
    <property type="match status" value="1"/>
</dbReference>
<comment type="cofactor">
    <cofactor evidence="1 13">
        <name>FAD</name>
        <dbReference type="ChEBI" id="CHEBI:57692"/>
    </cofactor>
</comment>
<reference evidence="15" key="1">
    <citation type="submission" date="2018-08" db="EMBL/GenBank/DDBJ databases">
        <authorList>
            <person name="Cornetti L."/>
        </authorList>
    </citation>
    <scope>NUCLEOTIDE SEQUENCE</scope>
    <source>
        <strain evidence="15">DE-FRO-2-1</strain>
    </source>
</reference>
<evidence type="ECO:0000256" key="7">
    <source>
        <dbReference type="ARBA" id="ARBA00022630"/>
    </source>
</evidence>
<evidence type="ECO:0000256" key="8">
    <source>
        <dbReference type="ARBA" id="ARBA00022660"/>
    </source>
</evidence>
<dbReference type="Pfam" id="PF01712">
    <property type="entry name" value="dNK"/>
    <property type="match status" value="1"/>
</dbReference>
<name>A0A4Y7NIM1_9CRUS</name>
<accession>A0A4Y7NIM1</accession>
<keyword evidence="11 13" id="KW-0249">Electron transport</keyword>
<evidence type="ECO:0000256" key="9">
    <source>
        <dbReference type="ARBA" id="ARBA00022827"/>
    </source>
</evidence>
<keyword evidence="7 13" id="KW-0285">Flavoprotein</keyword>
<dbReference type="GO" id="GO:0005759">
    <property type="term" value="C:mitochondrial matrix"/>
    <property type="evidence" value="ECO:0007669"/>
    <property type="project" value="UniProtKB-SubCell"/>
</dbReference>
<evidence type="ECO:0000256" key="10">
    <source>
        <dbReference type="ARBA" id="ARBA00022946"/>
    </source>
</evidence>
<dbReference type="InterPro" id="IPR015828">
    <property type="entry name" value="NDUFA10"/>
</dbReference>
<dbReference type="EMBL" id="LR023373">
    <property type="protein sequence ID" value="SVE92992.1"/>
    <property type="molecule type" value="mRNA"/>
</dbReference>
<sequence>MVFINCVRVSSKLYGNVVIIAAKQPQNVGIQSVVQRGISSKAMRHRLPKESKPAPFPYKEKKYTFLKALFDTTSDRLDENSKLILVEGPPAAGKGALAKEIAEDLDMHYLPSPTIAEHMVNSYGYNLKQLDSQLPETCKSYDETDFLRDPKQLNGTKAGRFQLTKFSLRYQRYIEALAHILNTGQGVVMDRSPYSDLAYIAAMAEHGIVSRNIFNYYHQVRNNSLFAIWRPHLVVYLDVPVEETRRRIEARNRPHEKDSLATTPAYLQTLENVHKKNYLKDISIHAEVLVYDGSKPVEPEIVVEDIERLNFEQYGPYDEKMKDWRSEDKWTFNNHRMTFTNDQDSLMQYLNVPGTRCPEVIIPPEDFRTFERIFHEAPGNKYARGFNEDAGDKGALFKLS</sequence>
<dbReference type="Gene3D" id="3.40.50.300">
    <property type="entry name" value="P-loop containing nucleotide triphosphate hydrolases"/>
    <property type="match status" value="1"/>
</dbReference>
<keyword evidence="8 13" id="KW-0679">Respiratory chain</keyword>
<dbReference type="SUPFAM" id="SSF52540">
    <property type="entry name" value="P-loop containing nucleoside triphosphate hydrolases"/>
    <property type="match status" value="1"/>
</dbReference>
<comment type="function">
    <text evidence="2 13">Accessory subunit of the mitochondrial membrane respiratory chain NADH dehydrogenase (Complex I), that is believed not to be involved in catalysis. Complex I functions in the transfer of electrons from NADH to the respiratory chain. The immediate electron acceptor for the enzyme is believed to be ubiquinone.</text>
</comment>
<keyword evidence="10" id="KW-0809">Transit peptide</keyword>
<dbReference type="InterPro" id="IPR027417">
    <property type="entry name" value="P-loop_NTPase"/>
</dbReference>
<evidence type="ECO:0000256" key="3">
    <source>
        <dbReference type="ARBA" id="ARBA00004305"/>
    </source>
</evidence>
<keyword evidence="12 13" id="KW-0496">Mitochondrion</keyword>
<evidence type="ECO:0000256" key="5">
    <source>
        <dbReference type="ARBA" id="ARBA00017279"/>
    </source>
</evidence>
<dbReference type="InterPro" id="IPR031314">
    <property type="entry name" value="DNK_dom"/>
</dbReference>
<evidence type="ECO:0000256" key="12">
    <source>
        <dbReference type="ARBA" id="ARBA00023128"/>
    </source>
</evidence>
<protein>
    <recommendedName>
        <fullName evidence="5 13">NADH dehydrogenase [ubiquinone] 1 alpha subcomplex subunit 10, mitochondrial</fullName>
    </recommendedName>
</protein>
<comment type="subcellular location">
    <subcellularLocation>
        <location evidence="3 13">Mitochondrion matrix</location>
    </subcellularLocation>
</comment>
<dbReference type="InterPro" id="IPR050566">
    <property type="entry name" value="Deoxyribonucleoside_kinase"/>
</dbReference>
<dbReference type="PANTHER" id="PTHR10513">
    <property type="entry name" value="DEOXYNUCLEOSIDE KINASE"/>
    <property type="match status" value="1"/>
</dbReference>
<dbReference type="AlphaFoldDB" id="A0A4Y7NIM1"/>
<dbReference type="PANTHER" id="PTHR10513:SF15">
    <property type="entry name" value="NADH DEHYDROGENASE [UBIQUINONE] 1 ALPHA SUBCOMPLEX SUBUNIT 10, MITOCHONDRIAL"/>
    <property type="match status" value="1"/>
</dbReference>
<organism evidence="15">
    <name type="scientific">Moina brachiata</name>
    <dbReference type="NCBI Taxonomy" id="675436"/>
    <lineage>
        <taxon>Eukaryota</taxon>
        <taxon>Metazoa</taxon>
        <taxon>Ecdysozoa</taxon>
        <taxon>Arthropoda</taxon>
        <taxon>Crustacea</taxon>
        <taxon>Branchiopoda</taxon>
        <taxon>Diplostraca</taxon>
        <taxon>Cladocera</taxon>
        <taxon>Anomopoda</taxon>
        <taxon>Moinidae</taxon>
        <taxon>Moina</taxon>
    </lineage>
</organism>
<feature type="domain" description="Deoxynucleoside kinase" evidence="14">
    <location>
        <begin position="84"/>
        <end position="308"/>
    </location>
</feature>
<keyword evidence="9 13" id="KW-0274">FAD</keyword>
<evidence type="ECO:0000256" key="6">
    <source>
        <dbReference type="ARBA" id="ARBA00022448"/>
    </source>
</evidence>
<evidence type="ECO:0000256" key="4">
    <source>
        <dbReference type="ARBA" id="ARBA00008606"/>
    </source>
</evidence>